<keyword evidence="3" id="KW-0378">Hydrolase</keyword>
<feature type="transmembrane region" description="Helical" evidence="1">
    <location>
        <begin position="154"/>
        <end position="177"/>
    </location>
</feature>
<feature type="transmembrane region" description="Helical" evidence="1">
    <location>
        <begin position="249"/>
        <end position="268"/>
    </location>
</feature>
<keyword evidence="3" id="KW-0645">Protease</keyword>
<evidence type="ECO:0000259" key="2">
    <source>
        <dbReference type="Pfam" id="PF02517"/>
    </source>
</evidence>
<keyword evidence="1" id="KW-1133">Transmembrane helix</keyword>
<proteinExistence type="predicted"/>
<dbReference type="RefSeq" id="WP_090042553.1">
    <property type="nucleotide sequence ID" value="NZ_FOKI01000031.1"/>
</dbReference>
<dbReference type="InterPro" id="IPR052710">
    <property type="entry name" value="CAAX_protease"/>
</dbReference>
<dbReference type="Proteomes" id="UP000198619">
    <property type="component" value="Unassembled WGS sequence"/>
</dbReference>
<feature type="domain" description="CAAX prenyl protease 2/Lysostaphin resistance protein A-like" evidence="2">
    <location>
        <begin position="154"/>
        <end position="239"/>
    </location>
</feature>
<keyword evidence="1" id="KW-0812">Transmembrane</keyword>
<reference evidence="3 4" key="1">
    <citation type="submission" date="2016-10" db="EMBL/GenBank/DDBJ databases">
        <authorList>
            <person name="de Groot N.N."/>
        </authorList>
    </citation>
    <scope>NUCLEOTIDE SEQUENCE [LARGE SCALE GENOMIC DNA]</scope>
    <source>
        <strain evidence="3 4">DSM 12271</strain>
    </source>
</reference>
<evidence type="ECO:0000256" key="1">
    <source>
        <dbReference type="SAM" id="Phobius"/>
    </source>
</evidence>
<dbReference type="GO" id="GO:0006508">
    <property type="term" value="P:proteolysis"/>
    <property type="evidence" value="ECO:0007669"/>
    <property type="project" value="UniProtKB-KW"/>
</dbReference>
<dbReference type="GO" id="GO:0004175">
    <property type="term" value="F:endopeptidase activity"/>
    <property type="evidence" value="ECO:0007669"/>
    <property type="project" value="UniProtKB-ARBA"/>
</dbReference>
<dbReference type="OrthoDB" id="4177129at2"/>
<feature type="transmembrane region" description="Helical" evidence="1">
    <location>
        <begin position="60"/>
        <end position="86"/>
    </location>
</feature>
<name>A0A1I1ACQ0_9CLOT</name>
<dbReference type="GO" id="GO:0080120">
    <property type="term" value="P:CAAX-box protein maturation"/>
    <property type="evidence" value="ECO:0007669"/>
    <property type="project" value="UniProtKB-ARBA"/>
</dbReference>
<gene>
    <name evidence="3" type="ORF">SAMN04488528_103125</name>
</gene>
<dbReference type="PANTHER" id="PTHR36435:SF1">
    <property type="entry name" value="CAAX AMINO TERMINAL PROTEASE FAMILY PROTEIN"/>
    <property type="match status" value="1"/>
</dbReference>
<organism evidence="3 4">
    <name type="scientific">Clostridium frigidicarnis</name>
    <dbReference type="NCBI Taxonomy" id="84698"/>
    <lineage>
        <taxon>Bacteria</taxon>
        <taxon>Bacillati</taxon>
        <taxon>Bacillota</taxon>
        <taxon>Clostridia</taxon>
        <taxon>Eubacteriales</taxon>
        <taxon>Clostridiaceae</taxon>
        <taxon>Clostridium</taxon>
    </lineage>
</organism>
<evidence type="ECO:0000313" key="3">
    <source>
        <dbReference type="EMBL" id="SFB34250.1"/>
    </source>
</evidence>
<evidence type="ECO:0000313" key="4">
    <source>
        <dbReference type="Proteomes" id="UP000198619"/>
    </source>
</evidence>
<dbReference type="AlphaFoldDB" id="A0A1I1ACQ0"/>
<dbReference type="InterPro" id="IPR003675">
    <property type="entry name" value="Rce1/LyrA-like_dom"/>
</dbReference>
<feature type="transmembrane region" description="Helical" evidence="1">
    <location>
        <begin position="106"/>
        <end position="124"/>
    </location>
</feature>
<dbReference type="EMBL" id="FOKI01000031">
    <property type="protein sequence ID" value="SFB34250.1"/>
    <property type="molecule type" value="Genomic_DNA"/>
</dbReference>
<feature type="transmembrane region" description="Helical" evidence="1">
    <location>
        <begin position="189"/>
        <end position="222"/>
    </location>
</feature>
<dbReference type="PANTHER" id="PTHR36435">
    <property type="entry name" value="SLR1288 PROTEIN"/>
    <property type="match status" value="1"/>
</dbReference>
<keyword evidence="1" id="KW-0472">Membrane</keyword>
<accession>A0A1I1ACQ0</accession>
<dbReference type="Pfam" id="PF02517">
    <property type="entry name" value="Rce1-like"/>
    <property type="match status" value="1"/>
</dbReference>
<protein>
    <submittedName>
        <fullName evidence="3">CAAX protease self-immunity</fullName>
    </submittedName>
</protein>
<keyword evidence="4" id="KW-1185">Reference proteome</keyword>
<feature type="transmembrane region" description="Helical" evidence="1">
    <location>
        <begin position="21"/>
        <end position="48"/>
    </location>
</feature>
<dbReference type="STRING" id="84698.SAMN04488528_103125"/>
<sequence>MKFIKRSSIYRLITGEIQLENIGLCEVVGIGMLFFWLSLVVGVIPAFIGKNIIGTYINKGIFTSCWVIVNEFLINVIIISIVINIFKTKDCCNLDVNKVKINKKDYICCLGIIISFIMIRYGVIDEMFGKLPYLISDESVGKIEELYKNSPRSVLFIVGVILAPFFEEIVYRGIILNGMLKKYSPKKAIVISALIFGFMHLNLPQGLNGFIIGLIIGTVYYFTKSLYVCMLMHAANNFVVNFMYVPENFTLKLACYIIVPVLGIILFLKCKNKLDFRNRLNA</sequence>